<dbReference type="CDD" id="cd00531">
    <property type="entry name" value="NTF2_like"/>
    <property type="match status" value="1"/>
</dbReference>
<dbReference type="EMBL" id="CAEZUP010000035">
    <property type="protein sequence ID" value="CAB4609313.1"/>
    <property type="molecule type" value="Genomic_DNA"/>
</dbReference>
<dbReference type="SUPFAM" id="SSF54427">
    <property type="entry name" value="NTF2-like"/>
    <property type="match status" value="1"/>
</dbReference>
<feature type="domain" description="SnoaL-like" evidence="1">
    <location>
        <begin position="6"/>
        <end position="137"/>
    </location>
</feature>
<gene>
    <name evidence="2" type="ORF">UFOPK1835_00976</name>
</gene>
<dbReference type="AlphaFoldDB" id="A0A6J6H9X4"/>
<organism evidence="2">
    <name type="scientific">freshwater metagenome</name>
    <dbReference type="NCBI Taxonomy" id="449393"/>
    <lineage>
        <taxon>unclassified sequences</taxon>
        <taxon>metagenomes</taxon>
        <taxon>ecological metagenomes</taxon>
    </lineage>
</organism>
<accession>A0A6J6H9X4</accession>
<sequence>MDPNLQSLLDRQEIRDVVTRYFMSADRRDFAALVDCFVPGTLVDYSDLLPVSPSTPIAEVAEMIDSAMGTLYNHTQHFMGNHECTIDGDIASVETYCLAIHEYLDDAVDEGTRPTSALRYIDRFARTPDGWRIAHRKAVRDIALQLPPRAVTMWVPAD</sequence>
<dbReference type="InterPro" id="IPR032710">
    <property type="entry name" value="NTF2-like_dom_sf"/>
</dbReference>
<evidence type="ECO:0000313" key="2">
    <source>
        <dbReference type="EMBL" id="CAB4609313.1"/>
    </source>
</evidence>
<protein>
    <submittedName>
        <fullName evidence="2">Unannotated protein</fullName>
    </submittedName>
</protein>
<proteinExistence type="predicted"/>
<dbReference type="Pfam" id="PF13577">
    <property type="entry name" value="SnoaL_4"/>
    <property type="match status" value="1"/>
</dbReference>
<reference evidence="2" key="1">
    <citation type="submission" date="2020-05" db="EMBL/GenBank/DDBJ databases">
        <authorList>
            <person name="Chiriac C."/>
            <person name="Salcher M."/>
            <person name="Ghai R."/>
            <person name="Kavagutti S V."/>
        </authorList>
    </citation>
    <scope>NUCLEOTIDE SEQUENCE</scope>
</reference>
<dbReference type="Gene3D" id="3.10.450.50">
    <property type="match status" value="1"/>
</dbReference>
<name>A0A6J6H9X4_9ZZZZ</name>
<dbReference type="InterPro" id="IPR037401">
    <property type="entry name" value="SnoaL-like"/>
</dbReference>
<evidence type="ECO:0000259" key="1">
    <source>
        <dbReference type="Pfam" id="PF13577"/>
    </source>
</evidence>